<feature type="domain" description="MrfA-like Zn-binding" evidence="2">
    <location>
        <begin position="227"/>
        <end position="309"/>
    </location>
</feature>
<dbReference type="GO" id="GO:0006289">
    <property type="term" value="P:nucleotide-excision repair"/>
    <property type="evidence" value="ECO:0007669"/>
    <property type="project" value="TreeGrafter"/>
</dbReference>
<dbReference type="EMBL" id="LGRX02001607">
    <property type="protein sequence ID" value="KAK3285832.1"/>
    <property type="molecule type" value="Genomic_DNA"/>
</dbReference>
<evidence type="ECO:0000259" key="2">
    <source>
        <dbReference type="Pfam" id="PF09369"/>
    </source>
</evidence>
<dbReference type="InterPro" id="IPR018973">
    <property type="entry name" value="MZB"/>
</dbReference>
<reference evidence="3 4" key="1">
    <citation type="journal article" date="2015" name="Genome Biol. Evol.">
        <title>Comparative Genomics of a Bacterivorous Green Alga Reveals Evolutionary Causalities and Consequences of Phago-Mixotrophic Mode of Nutrition.</title>
        <authorList>
            <person name="Burns J.A."/>
            <person name="Paasch A."/>
            <person name="Narechania A."/>
            <person name="Kim E."/>
        </authorList>
    </citation>
    <scope>NUCLEOTIDE SEQUENCE [LARGE SCALE GENOMIC DNA]</scope>
    <source>
        <strain evidence="3 4">PLY_AMNH</strain>
    </source>
</reference>
<evidence type="ECO:0000256" key="1">
    <source>
        <dbReference type="SAM" id="MobiDB-lite"/>
    </source>
</evidence>
<protein>
    <recommendedName>
        <fullName evidence="2">MrfA-like Zn-binding domain-containing protein</fullName>
    </recommendedName>
</protein>
<accession>A0AAE0GWV7</accession>
<evidence type="ECO:0000313" key="3">
    <source>
        <dbReference type="EMBL" id="KAK3285832.1"/>
    </source>
</evidence>
<proteinExistence type="predicted"/>
<feature type="region of interest" description="Disordered" evidence="1">
    <location>
        <begin position="133"/>
        <end position="154"/>
    </location>
</feature>
<keyword evidence="4" id="KW-1185">Reference proteome</keyword>
<name>A0AAE0GWV7_9CHLO</name>
<comment type="caution">
    <text evidence="3">The sequence shown here is derived from an EMBL/GenBank/DDBJ whole genome shotgun (WGS) entry which is preliminary data.</text>
</comment>
<dbReference type="PANTHER" id="PTHR47957">
    <property type="entry name" value="ATP-DEPENDENT HELICASE HRQ1"/>
    <property type="match status" value="1"/>
</dbReference>
<organism evidence="3 4">
    <name type="scientific">Cymbomonas tetramitiformis</name>
    <dbReference type="NCBI Taxonomy" id="36881"/>
    <lineage>
        <taxon>Eukaryota</taxon>
        <taxon>Viridiplantae</taxon>
        <taxon>Chlorophyta</taxon>
        <taxon>Pyramimonadophyceae</taxon>
        <taxon>Pyramimonadales</taxon>
        <taxon>Pyramimonadaceae</taxon>
        <taxon>Cymbomonas</taxon>
    </lineage>
</organism>
<dbReference type="PANTHER" id="PTHR47957:SF3">
    <property type="entry name" value="ATP-DEPENDENT HELICASE HRQ1"/>
    <property type="match status" value="1"/>
</dbReference>
<dbReference type="GO" id="GO:0043138">
    <property type="term" value="F:3'-5' DNA helicase activity"/>
    <property type="evidence" value="ECO:0007669"/>
    <property type="project" value="TreeGrafter"/>
</dbReference>
<dbReference type="GO" id="GO:0036297">
    <property type="term" value="P:interstrand cross-link repair"/>
    <property type="evidence" value="ECO:0007669"/>
    <property type="project" value="TreeGrafter"/>
</dbReference>
<gene>
    <name evidence="3" type="ORF">CYMTET_6575</name>
</gene>
<dbReference type="Proteomes" id="UP001190700">
    <property type="component" value="Unassembled WGS sequence"/>
</dbReference>
<dbReference type="GO" id="GO:0005634">
    <property type="term" value="C:nucleus"/>
    <property type="evidence" value="ECO:0007669"/>
    <property type="project" value="TreeGrafter"/>
</dbReference>
<evidence type="ECO:0000313" key="4">
    <source>
        <dbReference type="Proteomes" id="UP001190700"/>
    </source>
</evidence>
<sequence length="358" mass="39590">MWKRMVSCHGPALFLNASHSTGMMARGFVGRNPTAPGEDPGLHYIGPASSPAQTVSIRAIDDSRYTIIDEATQSAIEEIEENKAFYEVYKGAVYMHQGRTYICKAIDHASKVAVVRQADLRYYTKTRDMTDVTLTGGNPSYPSRVPPPPPRTSSAFCAPAQVTTRFLGFRKIWKGFSPQASKNNDYTELDLPSIQYNTIATWLRVPDTARTLVEQRELEMRPGLHGASHALLNVLPMYITCNPKDVATECDNPYDTRYRPMRLLLFDRQPGGIGIAAQAWPIFRELLQAAIELVEACECEEPSGCPACIHYLDCSEYNNVLDKSSALLVLKATVDAEVSILCASPPCRDDAGMTLSKS</sequence>
<dbReference type="AlphaFoldDB" id="A0AAE0GWV7"/>
<dbReference type="Pfam" id="PF09369">
    <property type="entry name" value="MZB"/>
    <property type="match status" value="1"/>
</dbReference>